<dbReference type="InterPro" id="IPR013974">
    <property type="entry name" value="SAF"/>
</dbReference>
<keyword evidence="1" id="KW-0812">Transmembrane</keyword>
<name>A0A8J3B1Y7_9ACTN</name>
<dbReference type="CDD" id="cd11614">
    <property type="entry name" value="SAF_CpaB_FlgA_like"/>
    <property type="match status" value="1"/>
</dbReference>
<reference evidence="3" key="2">
    <citation type="submission" date="2020-09" db="EMBL/GenBank/DDBJ databases">
        <authorList>
            <person name="Sun Q."/>
            <person name="Ohkuma M."/>
        </authorList>
    </citation>
    <scope>NUCLEOTIDE SEQUENCE</scope>
    <source>
        <strain evidence="3">JCM 3090</strain>
    </source>
</reference>
<comment type="caution">
    <text evidence="3">The sequence shown here is derived from an EMBL/GenBank/DDBJ whole genome shotgun (WGS) entry which is preliminary data.</text>
</comment>
<sequence>MSTQAEARRSTGPVAAPQRVTSRRAGRSVIAAAVVLMVLSGLAVVYLLAAARGGGSYLAVARPVAMGQRIAAEDLVVVRGSLDAAVRPVDADERDRIVGRYAQAPLLAGQLLTAGTPFVESFPGAGKRMVSVPLKAEHAPAQPLQPAAGVQLVEVPVAGAGRDTEAPPRTYPGTVVAVRALEFGGGTTVDVIVEAGEAPRIATAAAASRIALVVNGGDR</sequence>
<gene>
    <name evidence="3" type="ORF">GCM10010123_19480</name>
</gene>
<evidence type="ECO:0000313" key="4">
    <source>
        <dbReference type="Proteomes" id="UP000649739"/>
    </source>
</evidence>
<evidence type="ECO:0000256" key="1">
    <source>
        <dbReference type="SAM" id="Phobius"/>
    </source>
</evidence>
<reference evidence="3" key="1">
    <citation type="journal article" date="2014" name="Int. J. Syst. Evol. Microbiol.">
        <title>Complete genome sequence of Corynebacterium casei LMG S-19264T (=DSM 44701T), isolated from a smear-ripened cheese.</title>
        <authorList>
            <consortium name="US DOE Joint Genome Institute (JGI-PGF)"/>
            <person name="Walter F."/>
            <person name="Albersmeier A."/>
            <person name="Kalinowski J."/>
            <person name="Ruckert C."/>
        </authorList>
    </citation>
    <scope>NUCLEOTIDE SEQUENCE</scope>
    <source>
        <strain evidence="3">JCM 3090</strain>
    </source>
</reference>
<evidence type="ECO:0000259" key="2">
    <source>
        <dbReference type="Pfam" id="PF08666"/>
    </source>
</evidence>
<keyword evidence="4" id="KW-1185">Reference proteome</keyword>
<keyword evidence="1" id="KW-1133">Transmembrane helix</keyword>
<feature type="domain" description="SAF" evidence="2">
    <location>
        <begin position="57"/>
        <end position="114"/>
    </location>
</feature>
<dbReference type="EMBL" id="BMQB01000003">
    <property type="protein sequence ID" value="GGJ89772.1"/>
    <property type="molecule type" value="Genomic_DNA"/>
</dbReference>
<dbReference type="AlphaFoldDB" id="A0A8J3B1Y7"/>
<evidence type="ECO:0000313" key="3">
    <source>
        <dbReference type="EMBL" id="GGJ89772.1"/>
    </source>
</evidence>
<keyword evidence="1" id="KW-0472">Membrane</keyword>
<dbReference type="RefSeq" id="WP_189169730.1">
    <property type="nucleotide sequence ID" value="NZ_BMQB01000003.1"/>
</dbReference>
<proteinExistence type="predicted"/>
<dbReference type="Proteomes" id="UP000649739">
    <property type="component" value="Unassembled WGS sequence"/>
</dbReference>
<protein>
    <recommendedName>
        <fullName evidence="2">SAF domain-containing protein</fullName>
    </recommendedName>
</protein>
<feature type="transmembrane region" description="Helical" evidence="1">
    <location>
        <begin position="29"/>
        <end position="49"/>
    </location>
</feature>
<accession>A0A8J3B1Y7</accession>
<organism evidence="3 4">
    <name type="scientific">Pilimelia anulata</name>
    <dbReference type="NCBI Taxonomy" id="53371"/>
    <lineage>
        <taxon>Bacteria</taxon>
        <taxon>Bacillati</taxon>
        <taxon>Actinomycetota</taxon>
        <taxon>Actinomycetes</taxon>
        <taxon>Micromonosporales</taxon>
        <taxon>Micromonosporaceae</taxon>
        <taxon>Pilimelia</taxon>
    </lineage>
</organism>
<dbReference type="Pfam" id="PF08666">
    <property type="entry name" value="SAF"/>
    <property type="match status" value="1"/>
</dbReference>